<organism evidence="1 2">
    <name type="scientific">Pluteus cervinus</name>
    <dbReference type="NCBI Taxonomy" id="181527"/>
    <lineage>
        <taxon>Eukaryota</taxon>
        <taxon>Fungi</taxon>
        <taxon>Dikarya</taxon>
        <taxon>Basidiomycota</taxon>
        <taxon>Agaricomycotina</taxon>
        <taxon>Agaricomycetes</taxon>
        <taxon>Agaricomycetidae</taxon>
        <taxon>Agaricales</taxon>
        <taxon>Pluteineae</taxon>
        <taxon>Pluteaceae</taxon>
        <taxon>Pluteus</taxon>
    </lineage>
</organism>
<protein>
    <submittedName>
        <fullName evidence="1">Uncharacterized protein</fullName>
    </submittedName>
</protein>
<keyword evidence="2" id="KW-1185">Reference proteome</keyword>
<name>A0ACD3AD12_9AGAR</name>
<dbReference type="EMBL" id="ML208517">
    <property type="protein sequence ID" value="TFK63555.1"/>
    <property type="molecule type" value="Genomic_DNA"/>
</dbReference>
<proteinExistence type="predicted"/>
<reference evidence="1 2" key="1">
    <citation type="journal article" date="2019" name="Nat. Ecol. Evol.">
        <title>Megaphylogeny resolves global patterns of mushroom evolution.</title>
        <authorList>
            <person name="Varga T."/>
            <person name="Krizsan K."/>
            <person name="Foldi C."/>
            <person name="Dima B."/>
            <person name="Sanchez-Garcia M."/>
            <person name="Sanchez-Ramirez S."/>
            <person name="Szollosi G.J."/>
            <person name="Szarkandi J.G."/>
            <person name="Papp V."/>
            <person name="Albert L."/>
            <person name="Andreopoulos W."/>
            <person name="Angelini C."/>
            <person name="Antonin V."/>
            <person name="Barry K.W."/>
            <person name="Bougher N.L."/>
            <person name="Buchanan P."/>
            <person name="Buyck B."/>
            <person name="Bense V."/>
            <person name="Catcheside P."/>
            <person name="Chovatia M."/>
            <person name="Cooper J."/>
            <person name="Damon W."/>
            <person name="Desjardin D."/>
            <person name="Finy P."/>
            <person name="Geml J."/>
            <person name="Haridas S."/>
            <person name="Hughes K."/>
            <person name="Justo A."/>
            <person name="Karasinski D."/>
            <person name="Kautmanova I."/>
            <person name="Kiss B."/>
            <person name="Kocsube S."/>
            <person name="Kotiranta H."/>
            <person name="LaButti K.M."/>
            <person name="Lechner B.E."/>
            <person name="Liimatainen K."/>
            <person name="Lipzen A."/>
            <person name="Lukacs Z."/>
            <person name="Mihaltcheva S."/>
            <person name="Morgado L.N."/>
            <person name="Niskanen T."/>
            <person name="Noordeloos M.E."/>
            <person name="Ohm R.A."/>
            <person name="Ortiz-Santana B."/>
            <person name="Ovrebo C."/>
            <person name="Racz N."/>
            <person name="Riley R."/>
            <person name="Savchenko A."/>
            <person name="Shiryaev A."/>
            <person name="Soop K."/>
            <person name="Spirin V."/>
            <person name="Szebenyi C."/>
            <person name="Tomsovsky M."/>
            <person name="Tulloss R.E."/>
            <person name="Uehling J."/>
            <person name="Grigoriev I.V."/>
            <person name="Vagvolgyi C."/>
            <person name="Papp T."/>
            <person name="Martin F.M."/>
            <person name="Miettinen O."/>
            <person name="Hibbett D.S."/>
            <person name="Nagy L.G."/>
        </authorList>
    </citation>
    <scope>NUCLEOTIDE SEQUENCE [LARGE SCALE GENOMIC DNA]</scope>
    <source>
        <strain evidence="1 2">NL-1719</strain>
    </source>
</reference>
<sequence>MYINESDHADHDPASYSMGVESLEECMVQRGYHLPYLNRLSIFDSPPDIHGIGSR</sequence>
<evidence type="ECO:0000313" key="1">
    <source>
        <dbReference type="EMBL" id="TFK63555.1"/>
    </source>
</evidence>
<dbReference type="Proteomes" id="UP000308600">
    <property type="component" value="Unassembled WGS sequence"/>
</dbReference>
<accession>A0ACD3AD12</accession>
<gene>
    <name evidence="1" type="ORF">BDN72DRAFT_847516</name>
</gene>
<evidence type="ECO:0000313" key="2">
    <source>
        <dbReference type="Proteomes" id="UP000308600"/>
    </source>
</evidence>